<evidence type="ECO:0000313" key="2">
    <source>
        <dbReference type="Proteomes" id="UP001341840"/>
    </source>
</evidence>
<dbReference type="Proteomes" id="UP001341840">
    <property type="component" value="Unassembled WGS sequence"/>
</dbReference>
<comment type="caution">
    <text evidence="1">The sequence shown here is derived from an EMBL/GenBank/DDBJ whole genome shotgun (WGS) entry which is preliminary data.</text>
</comment>
<name>A0ABU6YGU9_9FABA</name>
<evidence type="ECO:0000313" key="1">
    <source>
        <dbReference type="EMBL" id="MED6208631.1"/>
    </source>
</evidence>
<gene>
    <name evidence="1" type="ORF">PIB30_047100</name>
</gene>
<organism evidence="1 2">
    <name type="scientific">Stylosanthes scabra</name>
    <dbReference type="NCBI Taxonomy" id="79078"/>
    <lineage>
        <taxon>Eukaryota</taxon>
        <taxon>Viridiplantae</taxon>
        <taxon>Streptophyta</taxon>
        <taxon>Embryophyta</taxon>
        <taxon>Tracheophyta</taxon>
        <taxon>Spermatophyta</taxon>
        <taxon>Magnoliopsida</taxon>
        <taxon>eudicotyledons</taxon>
        <taxon>Gunneridae</taxon>
        <taxon>Pentapetalae</taxon>
        <taxon>rosids</taxon>
        <taxon>fabids</taxon>
        <taxon>Fabales</taxon>
        <taxon>Fabaceae</taxon>
        <taxon>Papilionoideae</taxon>
        <taxon>50 kb inversion clade</taxon>
        <taxon>dalbergioids sensu lato</taxon>
        <taxon>Dalbergieae</taxon>
        <taxon>Pterocarpus clade</taxon>
        <taxon>Stylosanthes</taxon>
    </lineage>
</organism>
<reference evidence="1 2" key="1">
    <citation type="journal article" date="2023" name="Plants (Basel)">
        <title>Bridging the Gap: Combining Genomics and Transcriptomics Approaches to Understand Stylosanthes scabra, an Orphan Legume from the Brazilian Caatinga.</title>
        <authorList>
            <person name="Ferreira-Neto J.R.C."/>
            <person name="da Silva M.D."/>
            <person name="Binneck E."/>
            <person name="de Melo N.F."/>
            <person name="da Silva R.H."/>
            <person name="de Melo A.L.T.M."/>
            <person name="Pandolfi V."/>
            <person name="Bustamante F.O."/>
            <person name="Brasileiro-Vidal A.C."/>
            <person name="Benko-Iseppon A.M."/>
        </authorList>
    </citation>
    <scope>NUCLEOTIDE SEQUENCE [LARGE SCALE GENOMIC DNA]</scope>
    <source>
        <tissue evidence="1">Leaves</tissue>
    </source>
</reference>
<protein>
    <submittedName>
        <fullName evidence="1">Uncharacterized protein</fullName>
    </submittedName>
</protein>
<accession>A0ABU6YGU9</accession>
<proteinExistence type="predicted"/>
<sequence>MAKKRSCQNVREPPPLNAVEMGLYGWVEGAVFTQPSVIPGDALPKLHRDMMLAADLASEGDYVLEAAGPSDRLPFRAERGDDALPRGRQLASPEWVGLYAYF</sequence>
<keyword evidence="2" id="KW-1185">Reference proteome</keyword>
<dbReference type="EMBL" id="JASCZI010241954">
    <property type="protein sequence ID" value="MED6208631.1"/>
    <property type="molecule type" value="Genomic_DNA"/>
</dbReference>